<evidence type="ECO:0000256" key="4">
    <source>
        <dbReference type="SAM" id="Phobius"/>
    </source>
</evidence>
<evidence type="ECO:0000256" key="1">
    <source>
        <dbReference type="ARBA" id="ARBA00022692"/>
    </source>
</evidence>
<accession>A0A916TNT3</accession>
<dbReference type="InterPro" id="IPR036259">
    <property type="entry name" value="MFS_trans_sf"/>
</dbReference>
<gene>
    <name evidence="6" type="ORF">GCM10011494_01380</name>
</gene>
<evidence type="ECO:0000256" key="2">
    <source>
        <dbReference type="ARBA" id="ARBA00022989"/>
    </source>
</evidence>
<organism evidence="6 7">
    <name type="scientific">Novosphingobium endophyticum</name>
    <dbReference type="NCBI Taxonomy" id="1955250"/>
    <lineage>
        <taxon>Bacteria</taxon>
        <taxon>Pseudomonadati</taxon>
        <taxon>Pseudomonadota</taxon>
        <taxon>Alphaproteobacteria</taxon>
        <taxon>Sphingomonadales</taxon>
        <taxon>Sphingomonadaceae</taxon>
        <taxon>Novosphingobium</taxon>
    </lineage>
</organism>
<keyword evidence="2 4" id="KW-1133">Transmembrane helix</keyword>
<dbReference type="InterPro" id="IPR050327">
    <property type="entry name" value="Proton-linked_MCT"/>
</dbReference>
<keyword evidence="1 4" id="KW-0812">Transmembrane</keyword>
<dbReference type="Gene3D" id="1.20.1250.20">
    <property type="entry name" value="MFS general substrate transporter like domains"/>
    <property type="match status" value="2"/>
</dbReference>
<name>A0A916TNT3_9SPHN</name>
<keyword evidence="7" id="KW-1185">Reference proteome</keyword>
<proteinExistence type="predicted"/>
<evidence type="ECO:0000256" key="3">
    <source>
        <dbReference type="ARBA" id="ARBA00023136"/>
    </source>
</evidence>
<dbReference type="Proteomes" id="UP000608154">
    <property type="component" value="Unassembled WGS sequence"/>
</dbReference>
<protein>
    <submittedName>
        <fullName evidence="6">MFS transporter</fullName>
    </submittedName>
</protein>
<dbReference type="PANTHER" id="PTHR11360">
    <property type="entry name" value="MONOCARBOXYLATE TRANSPORTER"/>
    <property type="match status" value="1"/>
</dbReference>
<dbReference type="PANTHER" id="PTHR11360:SF284">
    <property type="entry name" value="EG:103B4.3 PROTEIN-RELATED"/>
    <property type="match status" value="1"/>
</dbReference>
<keyword evidence="3 4" id="KW-0472">Membrane</keyword>
<feature type="transmembrane region" description="Helical" evidence="4">
    <location>
        <begin position="177"/>
        <end position="197"/>
    </location>
</feature>
<dbReference type="SUPFAM" id="SSF103473">
    <property type="entry name" value="MFS general substrate transporter"/>
    <property type="match status" value="1"/>
</dbReference>
<feature type="transmembrane region" description="Helical" evidence="4">
    <location>
        <begin position="16"/>
        <end position="35"/>
    </location>
</feature>
<evidence type="ECO:0000313" key="6">
    <source>
        <dbReference type="EMBL" id="GGB86799.1"/>
    </source>
</evidence>
<reference evidence="6" key="2">
    <citation type="submission" date="2020-09" db="EMBL/GenBank/DDBJ databases">
        <authorList>
            <person name="Sun Q."/>
            <person name="Zhou Y."/>
        </authorList>
    </citation>
    <scope>NUCLEOTIDE SEQUENCE</scope>
    <source>
        <strain evidence="6">CGMCC 1.15095</strain>
    </source>
</reference>
<dbReference type="EMBL" id="BMHK01000001">
    <property type="protein sequence ID" value="GGB86799.1"/>
    <property type="molecule type" value="Genomic_DNA"/>
</dbReference>
<feature type="transmembrane region" description="Helical" evidence="4">
    <location>
        <begin position="291"/>
        <end position="308"/>
    </location>
</feature>
<feature type="transmembrane region" description="Helical" evidence="4">
    <location>
        <begin position="218"/>
        <end position="241"/>
    </location>
</feature>
<sequence length="420" mass="44330">MPAKGLTYFGEFRAHWPNLLGATLGLALGAALNHYMTNLFAPPLIEEFGWERSRFALVGTLGLATMVFVPVAGRFTDRFGARIAASIGFTVVPLSFLLLSFMSGDIYEFFGITIFQHVFGVLTTTLVFSRVIVERFDRARGMALSVVMSGAPLVGAFVVPIVGVVVDAEGWRAGYRVLAAISAAGGVAAIALIGGRHKPDPSEPSPARPHARITRGELIAVLKNPAFILIIAGMFFCNLPQVIVSSQLKLVLMENGAPSQLATWMVSLYAISVVCGRFVSGLALDRVSPQLVAIVALGLPALGFLALASPIEAAWLLVGAVLLVGLAQGAEGDIGAYLTSRTFDMRHYSLIYSFLIASMGLATAVGAVVLSMTLSATERFDVFLVLAAAVTVIGALCFFFTGRGSRPDISPASTNATQAA</sequence>
<dbReference type="PROSITE" id="PS50850">
    <property type="entry name" value="MFS"/>
    <property type="match status" value="1"/>
</dbReference>
<dbReference type="InterPro" id="IPR020846">
    <property type="entry name" value="MFS_dom"/>
</dbReference>
<evidence type="ECO:0000313" key="7">
    <source>
        <dbReference type="Proteomes" id="UP000608154"/>
    </source>
</evidence>
<feature type="transmembrane region" description="Helical" evidence="4">
    <location>
        <begin position="261"/>
        <end position="279"/>
    </location>
</feature>
<feature type="transmembrane region" description="Helical" evidence="4">
    <location>
        <begin position="314"/>
        <end position="338"/>
    </location>
</feature>
<reference evidence="6" key="1">
    <citation type="journal article" date="2014" name="Int. J. Syst. Evol. Microbiol.">
        <title>Complete genome sequence of Corynebacterium casei LMG S-19264T (=DSM 44701T), isolated from a smear-ripened cheese.</title>
        <authorList>
            <consortium name="US DOE Joint Genome Institute (JGI-PGF)"/>
            <person name="Walter F."/>
            <person name="Albersmeier A."/>
            <person name="Kalinowski J."/>
            <person name="Ruckert C."/>
        </authorList>
    </citation>
    <scope>NUCLEOTIDE SEQUENCE</scope>
    <source>
        <strain evidence="6">CGMCC 1.15095</strain>
    </source>
</reference>
<feature type="transmembrane region" description="Helical" evidence="4">
    <location>
        <begin position="350"/>
        <end position="370"/>
    </location>
</feature>
<feature type="transmembrane region" description="Helical" evidence="4">
    <location>
        <begin position="83"/>
        <end position="103"/>
    </location>
</feature>
<comment type="caution">
    <text evidence="6">The sequence shown here is derived from an EMBL/GenBank/DDBJ whole genome shotgun (WGS) entry which is preliminary data.</text>
</comment>
<feature type="transmembrane region" description="Helical" evidence="4">
    <location>
        <begin position="141"/>
        <end position="165"/>
    </location>
</feature>
<feature type="transmembrane region" description="Helical" evidence="4">
    <location>
        <begin position="55"/>
        <end position="76"/>
    </location>
</feature>
<evidence type="ECO:0000259" key="5">
    <source>
        <dbReference type="PROSITE" id="PS50850"/>
    </source>
</evidence>
<dbReference type="Pfam" id="PF07690">
    <property type="entry name" value="MFS_1"/>
    <property type="match status" value="2"/>
</dbReference>
<dbReference type="AlphaFoldDB" id="A0A916TNT3"/>
<dbReference type="GO" id="GO:0022857">
    <property type="term" value="F:transmembrane transporter activity"/>
    <property type="evidence" value="ECO:0007669"/>
    <property type="project" value="InterPro"/>
</dbReference>
<feature type="domain" description="Major facilitator superfamily (MFS) profile" evidence="5">
    <location>
        <begin position="18"/>
        <end position="406"/>
    </location>
</feature>
<feature type="transmembrane region" description="Helical" evidence="4">
    <location>
        <begin position="109"/>
        <end position="129"/>
    </location>
</feature>
<dbReference type="InterPro" id="IPR011701">
    <property type="entry name" value="MFS"/>
</dbReference>
<dbReference type="RefSeq" id="WP_229735758.1">
    <property type="nucleotide sequence ID" value="NZ_BMHK01000001.1"/>
</dbReference>
<feature type="transmembrane region" description="Helical" evidence="4">
    <location>
        <begin position="382"/>
        <end position="401"/>
    </location>
</feature>